<dbReference type="Proteomes" id="UP000182413">
    <property type="component" value="Unassembled WGS sequence"/>
</dbReference>
<keyword evidence="4" id="KW-1185">Reference proteome</keyword>
<accession>A0A1G7MRT4</accession>
<proteinExistence type="predicted"/>
<organism evidence="2 3">
    <name type="scientific">Ectopseudomonas alcaliphila</name>
    <dbReference type="NCBI Taxonomy" id="101564"/>
    <lineage>
        <taxon>Bacteria</taxon>
        <taxon>Pseudomonadati</taxon>
        <taxon>Pseudomonadota</taxon>
        <taxon>Gammaproteobacteria</taxon>
        <taxon>Pseudomonadales</taxon>
        <taxon>Pseudomonadaceae</taxon>
        <taxon>Ectopseudomonas</taxon>
    </lineage>
</organism>
<evidence type="ECO:0000313" key="1">
    <source>
        <dbReference type="EMBL" id="MDX5994920.1"/>
    </source>
</evidence>
<evidence type="ECO:0000313" key="4">
    <source>
        <dbReference type="Proteomes" id="UP001278050"/>
    </source>
</evidence>
<dbReference type="OrthoDB" id="7010376at2"/>
<evidence type="ECO:0000313" key="3">
    <source>
        <dbReference type="Proteomes" id="UP000182413"/>
    </source>
</evidence>
<sequence>MTYSLTQHSLHGLRRALTTPMDQRATLHLERPASRVAVMLELEQVADKLAVSIVLGHHRSTIRLQANDPANTAHICEQIEAIANGTADTAETGAIGTPTAPAREPFALDAEDEASLRHLVRIGGTRHLQCGVSVTVHYAGILTPYRHALVSTPYATEHLQAGTPGELYVVAAQHIETALNAA</sequence>
<reference evidence="2 3" key="1">
    <citation type="submission" date="2016-10" db="EMBL/GenBank/DDBJ databases">
        <authorList>
            <person name="de Groot N.N."/>
        </authorList>
    </citation>
    <scope>NUCLEOTIDE SEQUENCE [LARGE SCALE GENOMIC DNA]</scope>
    <source>
        <strain evidence="2 3">JCM 10630</strain>
    </source>
</reference>
<evidence type="ECO:0000313" key="2">
    <source>
        <dbReference type="EMBL" id="SDF63770.1"/>
    </source>
</evidence>
<dbReference type="RefSeq" id="WP_139203069.1">
    <property type="nucleotide sequence ID" value="NZ_CBCSET010000008.1"/>
</dbReference>
<dbReference type="EMBL" id="JAWXXP010000001">
    <property type="protein sequence ID" value="MDX5994920.1"/>
    <property type="molecule type" value="Genomic_DNA"/>
</dbReference>
<dbReference type="EMBL" id="FNAE01000009">
    <property type="protein sequence ID" value="SDF63770.1"/>
    <property type="molecule type" value="Genomic_DNA"/>
</dbReference>
<protein>
    <submittedName>
        <fullName evidence="2">Uncharacterized protein</fullName>
    </submittedName>
</protein>
<dbReference type="AlphaFoldDB" id="A0A1G7MRT4"/>
<name>A0A1G7MRT4_9GAMM</name>
<reference evidence="1 4" key="2">
    <citation type="submission" date="2023-11" db="EMBL/GenBank/DDBJ databases">
        <title>MicrobeMod: A computational toolkit for identifying prokaryotic methylation and restriction-modification with nanopore sequencing.</title>
        <authorList>
            <person name="Crits-Christoph A."/>
            <person name="Kang S.C."/>
            <person name="Lee H."/>
            <person name="Ostrov N."/>
        </authorList>
    </citation>
    <scope>NUCLEOTIDE SEQUENCE [LARGE SCALE GENOMIC DNA]</scope>
    <source>
        <strain evidence="1 4">ATCC BAA-571</strain>
    </source>
</reference>
<dbReference type="Proteomes" id="UP001278050">
    <property type="component" value="Unassembled WGS sequence"/>
</dbReference>
<gene>
    <name evidence="2" type="ORF">SAMN05216575_109100</name>
    <name evidence="1" type="ORF">SIM71_22885</name>
</gene>